<dbReference type="InterPro" id="IPR033469">
    <property type="entry name" value="CYTH-like_dom_sf"/>
</dbReference>
<reference evidence="11" key="1">
    <citation type="submission" date="2022-11" db="EMBL/GenBank/DDBJ databases">
        <authorList>
            <person name="Scott C."/>
            <person name="Bruce N."/>
        </authorList>
    </citation>
    <scope>NUCLEOTIDE SEQUENCE</scope>
</reference>
<dbReference type="InterPro" id="IPR037009">
    <property type="entry name" value="mRNA_triPase_Cet1_sf"/>
</dbReference>
<dbReference type="AlphaFoldDB" id="A0A9P1H334"/>
<dbReference type="CDD" id="cd07470">
    <property type="entry name" value="CYTH-like_mRNA_RTPase"/>
    <property type="match status" value="1"/>
</dbReference>
<dbReference type="PANTHER" id="PTHR28118">
    <property type="entry name" value="POLYNUCLEOTIDE 5'-TRIPHOSPHATASE-RELATED"/>
    <property type="match status" value="1"/>
</dbReference>
<evidence type="ECO:0000256" key="4">
    <source>
        <dbReference type="ARBA" id="ARBA00022664"/>
    </source>
</evidence>
<evidence type="ECO:0000256" key="2">
    <source>
        <dbReference type="ARBA" id="ARBA00004123"/>
    </source>
</evidence>
<feature type="region of interest" description="Disordered" evidence="9">
    <location>
        <begin position="124"/>
        <end position="164"/>
    </location>
</feature>
<dbReference type="OrthoDB" id="272147at2759"/>
<dbReference type="GO" id="GO:0004651">
    <property type="term" value="F:polynucleotide 5'-phosphatase activity"/>
    <property type="evidence" value="ECO:0007669"/>
    <property type="project" value="UniProtKB-UniRule"/>
</dbReference>
<evidence type="ECO:0000256" key="7">
    <source>
        <dbReference type="ARBA" id="ARBA00047740"/>
    </source>
</evidence>
<dbReference type="Proteomes" id="UP000838763">
    <property type="component" value="Unassembled WGS sequence"/>
</dbReference>
<dbReference type="GO" id="GO:0006370">
    <property type="term" value="P:7-methylguanosine mRNA capping"/>
    <property type="evidence" value="ECO:0007669"/>
    <property type="project" value="UniProtKB-UniRule"/>
</dbReference>
<evidence type="ECO:0000313" key="12">
    <source>
        <dbReference type="Proteomes" id="UP000838763"/>
    </source>
</evidence>
<feature type="compositionally biased region" description="Low complexity" evidence="9">
    <location>
        <begin position="39"/>
        <end position="64"/>
    </location>
</feature>
<evidence type="ECO:0000256" key="5">
    <source>
        <dbReference type="ARBA" id="ARBA00022801"/>
    </source>
</evidence>
<evidence type="ECO:0000256" key="1">
    <source>
        <dbReference type="ARBA" id="ARBA00001946"/>
    </source>
</evidence>
<evidence type="ECO:0000256" key="6">
    <source>
        <dbReference type="ARBA" id="ARBA00023242"/>
    </source>
</evidence>
<evidence type="ECO:0000256" key="8">
    <source>
        <dbReference type="RuleBase" id="RU367053"/>
    </source>
</evidence>
<feature type="compositionally biased region" description="Pro residues" evidence="9">
    <location>
        <begin position="147"/>
        <end position="161"/>
    </location>
</feature>
<dbReference type="EMBL" id="CALLCH030000011">
    <property type="protein sequence ID" value="CAI4214514.1"/>
    <property type="molecule type" value="Genomic_DNA"/>
</dbReference>
<comment type="caution">
    <text evidence="11">The sequence shown here is derived from an EMBL/GenBank/DDBJ whole genome shotgun (WGS) entry which is preliminary data.</text>
</comment>
<keyword evidence="5 8" id="KW-0378">Hydrolase</keyword>
<dbReference type="InterPro" id="IPR004206">
    <property type="entry name" value="mRNA_triPase_Cet1"/>
</dbReference>
<comment type="similarity">
    <text evidence="3 8">Belongs to the fungal TPase family.</text>
</comment>
<organism evidence="11 12">
    <name type="scientific">Parascedosporium putredinis</name>
    <dbReference type="NCBI Taxonomy" id="1442378"/>
    <lineage>
        <taxon>Eukaryota</taxon>
        <taxon>Fungi</taxon>
        <taxon>Dikarya</taxon>
        <taxon>Ascomycota</taxon>
        <taxon>Pezizomycotina</taxon>
        <taxon>Sordariomycetes</taxon>
        <taxon>Hypocreomycetidae</taxon>
        <taxon>Microascales</taxon>
        <taxon>Microascaceae</taxon>
        <taxon>Parascedosporium</taxon>
    </lineage>
</organism>
<keyword evidence="12" id="KW-1185">Reference proteome</keyword>
<dbReference type="EC" id="3.6.1.74" evidence="8"/>
<proteinExistence type="inferred from homology"/>
<keyword evidence="8" id="KW-0506">mRNA capping</keyword>
<comment type="cofactor">
    <cofactor evidence="1 8">
        <name>Mg(2+)</name>
        <dbReference type="ChEBI" id="CHEBI:18420"/>
    </cofactor>
</comment>
<dbReference type="Gene3D" id="3.20.100.10">
    <property type="entry name" value="mRNA triphosphatase Cet1-like"/>
    <property type="match status" value="1"/>
</dbReference>
<comment type="catalytic activity">
    <reaction evidence="7">
        <text>a 5'-end triphospho-ribonucleoside in mRNA + H2O = a 5'-end diphospho-ribonucleoside in mRNA + phosphate + H(+)</text>
        <dbReference type="Rhea" id="RHEA:67004"/>
        <dbReference type="Rhea" id="RHEA-COMP:17164"/>
        <dbReference type="Rhea" id="RHEA-COMP:17165"/>
        <dbReference type="ChEBI" id="CHEBI:15377"/>
        <dbReference type="ChEBI" id="CHEBI:15378"/>
        <dbReference type="ChEBI" id="CHEBI:43474"/>
        <dbReference type="ChEBI" id="CHEBI:167616"/>
        <dbReference type="ChEBI" id="CHEBI:167618"/>
        <dbReference type="EC" id="3.6.1.74"/>
    </reaction>
    <physiologicalReaction direction="left-to-right" evidence="7">
        <dbReference type="Rhea" id="RHEA:67005"/>
    </physiologicalReaction>
</comment>
<accession>A0A9P1H334</accession>
<keyword evidence="4 8" id="KW-0507">mRNA processing</keyword>
<name>A0A9P1H334_9PEZI</name>
<dbReference type="GO" id="GO:0031533">
    <property type="term" value="C:mRNA capping enzyme complex"/>
    <property type="evidence" value="ECO:0007669"/>
    <property type="project" value="UniProtKB-UniRule"/>
</dbReference>
<feature type="compositionally biased region" description="Basic and acidic residues" evidence="9">
    <location>
        <begin position="10"/>
        <end position="19"/>
    </location>
</feature>
<sequence length="396" mass="43693">MEDRDTDDDSDRREVRQRQGDVVANGKSVPVTPRQPPTSRSNSSGAVGSSGPMSSGGPRASASPTMEKKKNPKRKVYSEPPVWAQTFKNHQKLRHANFEFPKRKPTSQPPSLNGRAPSFIAEHKSRNTSPEVVRPPGNTQQNAPVAQPGPPAPVTAVPPPSDSKAEMTAILGPWEPTIANVKPIDELNKAVADFLFLNVINNQDAVEIASLGIAFEIEAKLGTIIDKDTNERVAYMVASECLLQDRGQLAFRSSMTEAQHKGLNDYLNRMVIEADPRNPAPGAAARVQVHYKHRREEDCYFELPPQLRDTLPGCVRALMRPRHTPKVRVTYEQRSRKVVATIVKVRVADLNIHMPNSPLDCRISINLEMDWPGPVEELEQIGGGGTGDLLRGKRID</sequence>
<comment type="subcellular location">
    <subcellularLocation>
        <location evidence="2 8">Nucleus</location>
    </subcellularLocation>
</comment>
<comment type="function">
    <text evidence="8">First step of mRNA capping. Converts the 5'-triphosphate end of a nascent mRNA chain into a diphosphate end.</text>
</comment>
<feature type="region of interest" description="Disordered" evidence="9">
    <location>
        <begin position="1"/>
        <end position="90"/>
    </location>
</feature>
<evidence type="ECO:0000256" key="3">
    <source>
        <dbReference type="ARBA" id="ARBA00006345"/>
    </source>
</evidence>
<dbReference type="Pfam" id="PF02940">
    <property type="entry name" value="mRNA_triPase"/>
    <property type="match status" value="1"/>
</dbReference>
<protein>
    <recommendedName>
        <fullName evidence="8">mRNA-capping enzyme subunit beta</fullName>
        <ecNumber evidence="8">3.6.1.74</ecNumber>
    </recommendedName>
    <alternativeName>
        <fullName evidence="8">mRNA 5'-phosphatase</fullName>
    </alternativeName>
    <alternativeName>
        <fullName evidence="8">mRNA 5'-triphosphate monophosphatase</fullName>
    </alternativeName>
</protein>
<dbReference type="PANTHER" id="PTHR28118:SF1">
    <property type="entry name" value="POLYNUCLEOTIDE 5'-TRIPHOSPHATASE CTL1-RELATED"/>
    <property type="match status" value="1"/>
</dbReference>
<gene>
    <name evidence="11" type="ORF">PPNO1_LOCUS4248</name>
</gene>
<evidence type="ECO:0000256" key="9">
    <source>
        <dbReference type="SAM" id="MobiDB-lite"/>
    </source>
</evidence>
<evidence type="ECO:0000259" key="10">
    <source>
        <dbReference type="Pfam" id="PF02940"/>
    </source>
</evidence>
<dbReference type="InterPro" id="IPR040343">
    <property type="entry name" value="Cet1/Ctl1"/>
</dbReference>
<comment type="subunit">
    <text evidence="8">Heterodimer. The mRNA-capping enzyme is composed of two separate chains alpha and beta, respectively a mRNA guanylyltransferase and an mRNA 5'-triphosphate monophosphatase.</text>
</comment>
<evidence type="ECO:0000313" key="11">
    <source>
        <dbReference type="EMBL" id="CAI4214514.1"/>
    </source>
</evidence>
<feature type="domain" description="mRNA triphosphatase Cet1-like" evidence="10">
    <location>
        <begin position="185"/>
        <end position="377"/>
    </location>
</feature>
<dbReference type="SUPFAM" id="SSF55154">
    <property type="entry name" value="CYTH-like phosphatases"/>
    <property type="match status" value="1"/>
</dbReference>
<dbReference type="GO" id="GO:0140818">
    <property type="term" value="F:mRNA 5'-triphosphate monophosphatase activity"/>
    <property type="evidence" value="ECO:0007669"/>
    <property type="project" value="UniProtKB-EC"/>
</dbReference>
<keyword evidence="6 8" id="KW-0539">Nucleus</keyword>